<dbReference type="STRING" id="429701.A0A2G9I5E6"/>
<dbReference type="CDD" id="cd20405">
    <property type="entry name" value="Tudor_Agenet_AtDUF_rpt1_3"/>
    <property type="match status" value="2"/>
</dbReference>
<evidence type="ECO:0000259" key="1">
    <source>
        <dbReference type="SMART" id="SM00743"/>
    </source>
</evidence>
<sequence>MQSVRRDIIARYFKKGADVEISSNEEGFSGSWYAGTVIQPPGNTKKNSAKVLVEYKTLMEDESGKRRLREKLELVQLRPPPPRESRSHFEFSDEVDAYYNDGWWEGIITKVVGEDKYLVFFRGTREQMAFRASELRLHREWVYGEWVPPLDTWPDATPMNEELPSPAEVEVNREMVEHNFNPGERVEISSDEEGFEGAWFAATVLEKLEGGMYLVEYETLRNADDDAMLLREEVDSLHMRPFPPDVGLVDRFEVLEKVDVWYNEGWWVGVISKVLKNDRYSVYFSSSQEEWKFKHSDLRVHQEWINGEWVIAPQVLFANN</sequence>
<dbReference type="PANTHER" id="PTHR31917">
    <property type="entry name" value="AGENET DOMAIN-CONTAINING PROTEIN-RELATED"/>
    <property type="match status" value="1"/>
</dbReference>
<protein>
    <recommendedName>
        <fullName evidence="1">Agenet domain-containing protein</fullName>
    </recommendedName>
</protein>
<dbReference type="InterPro" id="IPR014002">
    <property type="entry name" value="Agenet_dom_plant"/>
</dbReference>
<dbReference type="AlphaFoldDB" id="A0A2G9I5E6"/>
<dbReference type="CDD" id="cd20406">
    <property type="entry name" value="Tudor_Agenet_AtDUF_rpt2_4"/>
    <property type="match status" value="2"/>
</dbReference>
<evidence type="ECO:0000313" key="2">
    <source>
        <dbReference type="EMBL" id="PIN24988.1"/>
    </source>
</evidence>
<feature type="domain" description="Agenet" evidence="1">
    <location>
        <begin position="87"/>
        <end position="143"/>
    </location>
</feature>
<dbReference type="OrthoDB" id="2020707at2759"/>
<evidence type="ECO:0000313" key="3">
    <source>
        <dbReference type="Proteomes" id="UP000231279"/>
    </source>
</evidence>
<feature type="domain" description="Agenet" evidence="1">
    <location>
        <begin position="11"/>
        <end position="85"/>
    </location>
</feature>
<dbReference type="Proteomes" id="UP000231279">
    <property type="component" value="Unassembled WGS sequence"/>
</dbReference>
<gene>
    <name evidence="2" type="ORF">CDL12_02274</name>
</gene>
<organism evidence="2 3">
    <name type="scientific">Handroanthus impetiginosus</name>
    <dbReference type="NCBI Taxonomy" id="429701"/>
    <lineage>
        <taxon>Eukaryota</taxon>
        <taxon>Viridiplantae</taxon>
        <taxon>Streptophyta</taxon>
        <taxon>Embryophyta</taxon>
        <taxon>Tracheophyta</taxon>
        <taxon>Spermatophyta</taxon>
        <taxon>Magnoliopsida</taxon>
        <taxon>eudicotyledons</taxon>
        <taxon>Gunneridae</taxon>
        <taxon>Pentapetalae</taxon>
        <taxon>asterids</taxon>
        <taxon>lamiids</taxon>
        <taxon>Lamiales</taxon>
        <taxon>Bignoniaceae</taxon>
        <taxon>Crescentiina</taxon>
        <taxon>Tabebuia alliance</taxon>
        <taxon>Handroanthus</taxon>
    </lineage>
</organism>
<comment type="caution">
    <text evidence="2">The sequence shown here is derived from an EMBL/GenBank/DDBJ whole genome shotgun (WGS) entry which is preliminary data.</text>
</comment>
<dbReference type="Gene3D" id="2.30.30.140">
    <property type="match status" value="1"/>
</dbReference>
<dbReference type="EMBL" id="NKXS01000326">
    <property type="protein sequence ID" value="PIN24988.1"/>
    <property type="molecule type" value="Genomic_DNA"/>
</dbReference>
<accession>A0A2G9I5E6</accession>
<proteinExistence type="predicted"/>
<dbReference type="Pfam" id="PF05641">
    <property type="entry name" value="Agenet"/>
    <property type="match status" value="4"/>
</dbReference>
<name>A0A2G9I5E6_9LAMI</name>
<dbReference type="PANTHER" id="PTHR31917:SF80">
    <property type="entry name" value="AGENET DOMAIN-CONTAINING PROTEIN-RELATED"/>
    <property type="match status" value="1"/>
</dbReference>
<keyword evidence="3" id="KW-1185">Reference proteome</keyword>
<dbReference type="InterPro" id="IPR008395">
    <property type="entry name" value="Agenet-like_dom"/>
</dbReference>
<dbReference type="SMART" id="SM00743">
    <property type="entry name" value="Agenet"/>
    <property type="match status" value="4"/>
</dbReference>
<feature type="domain" description="Agenet" evidence="1">
    <location>
        <begin position="250"/>
        <end position="306"/>
    </location>
</feature>
<reference evidence="3" key="1">
    <citation type="journal article" date="2018" name="Gigascience">
        <title>Genome assembly of the Pink Ipe (Handroanthus impetiginosus, Bignoniaceae), a highly valued, ecologically keystone Neotropical timber forest tree.</title>
        <authorList>
            <person name="Silva-Junior O.B."/>
            <person name="Grattapaglia D."/>
            <person name="Novaes E."/>
            <person name="Collevatti R.G."/>
        </authorList>
    </citation>
    <scope>NUCLEOTIDE SEQUENCE [LARGE SCALE GENOMIC DNA]</scope>
    <source>
        <strain evidence="3">cv. UFG-1</strain>
    </source>
</reference>
<feature type="domain" description="Agenet" evidence="1">
    <location>
        <begin position="178"/>
        <end position="247"/>
    </location>
</feature>